<evidence type="ECO:0000259" key="5">
    <source>
        <dbReference type="SMART" id="SM00858"/>
    </source>
</evidence>
<dbReference type="Proteomes" id="UP000186308">
    <property type="component" value="Unassembled WGS sequence"/>
</dbReference>
<keyword evidence="3" id="KW-0574">Periplasm</keyword>
<evidence type="ECO:0000313" key="6">
    <source>
        <dbReference type="EMBL" id="SIQ50623.1"/>
    </source>
</evidence>
<feature type="region of interest" description="Disordered" evidence="4">
    <location>
        <begin position="280"/>
        <end position="299"/>
    </location>
</feature>
<evidence type="ECO:0000256" key="1">
    <source>
        <dbReference type="ARBA" id="ARBA00004418"/>
    </source>
</evidence>
<accession>A0A8G2CJG0</accession>
<dbReference type="GO" id="GO:0044780">
    <property type="term" value="P:bacterial-type flagellum assembly"/>
    <property type="evidence" value="ECO:0007669"/>
    <property type="project" value="InterPro"/>
</dbReference>
<dbReference type="Pfam" id="PF13144">
    <property type="entry name" value="ChapFlgA"/>
    <property type="match status" value="1"/>
</dbReference>
<dbReference type="Gene3D" id="2.30.30.760">
    <property type="match status" value="1"/>
</dbReference>
<reference evidence="6 7" key="1">
    <citation type="submission" date="2017-01" db="EMBL/GenBank/DDBJ databases">
        <authorList>
            <person name="Varghese N."/>
            <person name="Submissions S."/>
        </authorList>
    </citation>
    <scope>NUCLEOTIDE SEQUENCE [LARGE SCALE GENOMIC DNA]</scope>
    <source>
        <strain evidence="6 7">ATCC 35905</strain>
    </source>
</reference>
<dbReference type="Gene3D" id="3.90.1210.10">
    <property type="entry name" value="Antifreeze-like/N-acetylneuraminic acid synthase C-terminal domain"/>
    <property type="match status" value="1"/>
</dbReference>
<evidence type="ECO:0000256" key="2">
    <source>
        <dbReference type="ARBA" id="ARBA00022729"/>
    </source>
</evidence>
<dbReference type="NCBIfam" id="TIGR03170">
    <property type="entry name" value="flgA_cterm"/>
    <property type="match status" value="1"/>
</dbReference>
<keyword evidence="6" id="KW-0282">Flagellum</keyword>
<proteinExistence type="predicted"/>
<keyword evidence="6" id="KW-0969">Cilium</keyword>
<dbReference type="InterPro" id="IPR017585">
    <property type="entry name" value="SAF_FlgA"/>
</dbReference>
<dbReference type="InterPro" id="IPR013974">
    <property type="entry name" value="SAF"/>
</dbReference>
<dbReference type="CDD" id="cd11614">
    <property type="entry name" value="SAF_CpaB_FlgA_like"/>
    <property type="match status" value="1"/>
</dbReference>
<feature type="domain" description="SAF" evidence="5">
    <location>
        <begin position="153"/>
        <end position="215"/>
    </location>
</feature>
<protein>
    <submittedName>
        <fullName evidence="6">Flagella basal body P-ring formation protein FlgA</fullName>
    </submittedName>
</protein>
<name>A0A8G2CJG0_ACIRU</name>
<dbReference type="AlphaFoldDB" id="A0A8G2CJG0"/>
<dbReference type="GO" id="GO:0042597">
    <property type="term" value="C:periplasmic space"/>
    <property type="evidence" value="ECO:0007669"/>
    <property type="project" value="UniProtKB-SubCell"/>
</dbReference>
<keyword evidence="2" id="KW-0732">Signal</keyword>
<dbReference type="EMBL" id="FTNE01000005">
    <property type="protein sequence ID" value="SIQ50623.1"/>
    <property type="molecule type" value="Genomic_DNA"/>
</dbReference>
<comment type="caution">
    <text evidence="6">The sequence shown here is derived from an EMBL/GenBank/DDBJ whole genome shotgun (WGS) entry which is preliminary data.</text>
</comment>
<evidence type="ECO:0000313" key="7">
    <source>
        <dbReference type="Proteomes" id="UP000186308"/>
    </source>
</evidence>
<gene>
    <name evidence="6" type="ORF">SAMN05421828_105151</name>
</gene>
<evidence type="ECO:0000256" key="4">
    <source>
        <dbReference type="SAM" id="MobiDB-lite"/>
    </source>
</evidence>
<dbReference type="PANTHER" id="PTHR36307">
    <property type="entry name" value="FLAGELLA BASAL BODY P-RING FORMATION PROTEIN FLGA"/>
    <property type="match status" value="1"/>
</dbReference>
<dbReference type="SMART" id="SM00858">
    <property type="entry name" value="SAF"/>
    <property type="match status" value="1"/>
</dbReference>
<organism evidence="6 7">
    <name type="scientific">Acidiphilium rubrum</name>
    <dbReference type="NCBI Taxonomy" id="526"/>
    <lineage>
        <taxon>Bacteria</taxon>
        <taxon>Pseudomonadati</taxon>
        <taxon>Pseudomonadota</taxon>
        <taxon>Alphaproteobacteria</taxon>
        <taxon>Acetobacterales</taxon>
        <taxon>Acidocellaceae</taxon>
        <taxon>Acidiphilium</taxon>
    </lineage>
</organism>
<comment type="subcellular location">
    <subcellularLocation>
        <location evidence="1">Periplasm</location>
    </subcellularLocation>
</comment>
<dbReference type="InterPro" id="IPR039246">
    <property type="entry name" value="Flagellar_FlgA"/>
</dbReference>
<keyword evidence="6" id="KW-0966">Cell projection</keyword>
<evidence type="ECO:0000256" key="3">
    <source>
        <dbReference type="ARBA" id="ARBA00022764"/>
    </source>
</evidence>
<keyword evidence="7" id="KW-1185">Reference proteome</keyword>
<dbReference type="PANTHER" id="PTHR36307:SF1">
    <property type="entry name" value="FLAGELLA BASAL BODY P-RING FORMATION PROTEIN FLGA"/>
    <property type="match status" value="1"/>
</dbReference>
<sequence length="299" mass="31617">MLIDRPVVELKDLFHHAGINADAVLGPAPLPGARIVVGSRQLAAIALRYGVAWFPGDSDQSVSIERPGSPIGHDRIVAAVSRALRQAGAAGHLAINLEGEQLPMVPPNSRPDISIDQMVFDRNTGAFRAIAHIAAPRMDTVTTTIGGVAKPETQRVIATHDLTRGDILNDSDVRLTWVAQDDDRHDAIRTLSRVIGMQVSQSILKGMPLSRRMIADPILVARGATVSLAVDMPGLEVTAQGVALAAGGSGHVIPVINPSSHEIVQAVVDGPDHAHVLPGSMPTRGDNANPYYDLAGRQP</sequence>